<sequence>MSLLVLLRKLRRPSTSTIPIVAEEGSELHGGKAEVRWCRQGSWDVTDVGTDIDMRWDVATQLCRTKAENRSHVEELLESQEQYQEEVKFKNEELLLLKHEVDQYADTLGSQSFEYAQELENIERKLNVRHAAEMEALKSEHRANIEVLRESLQQELLDVQAGYKEEQRKLRRSLETEHNFVANSPKAQVRVELEALKNTYKAQIEKMKEQYARVVEQLAKERAQLEQHMTWRRRLPSKLWKANWRLTTQRL</sequence>
<comment type="caution">
    <text evidence="2">The sequence shown here is derived from an EMBL/GenBank/DDBJ whole genome shotgun (WGS) entry which is preliminary data.</text>
</comment>
<evidence type="ECO:0000256" key="1">
    <source>
        <dbReference type="SAM" id="Coils"/>
    </source>
</evidence>
<feature type="coiled-coil region" evidence="1">
    <location>
        <begin position="131"/>
        <end position="228"/>
    </location>
</feature>
<keyword evidence="3" id="KW-1185">Reference proteome</keyword>
<protein>
    <submittedName>
        <fullName evidence="2">Uncharacterized protein</fullName>
    </submittedName>
</protein>
<organism evidence="2 3">
    <name type="scientific">Rhipicephalus microplus</name>
    <name type="common">Cattle tick</name>
    <name type="synonym">Boophilus microplus</name>
    <dbReference type="NCBI Taxonomy" id="6941"/>
    <lineage>
        <taxon>Eukaryota</taxon>
        <taxon>Metazoa</taxon>
        <taxon>Ecdysozoa</taxon>
        <taxon>Arthropoda</taxon>
        <taxon>Chelicerata</taxon>
        <taxon>Arachnida</taxon>
        <taxon>Acari</taxon>
        <taxon>Parasitiformes</taxon>
        <taxon>Ixodida</taxon>
        <taxon>Ixodoidea</taxon>
        <taxon>Ixodidae</taxon>
        <taxon>Rhipicephalinae</taxon>
        <taxon>Rhipicephalus</taxon>
        <taxon>Boophilus</taxon>
    </lineage>
</organism>
<evidence type="ECO:0000313" key="2">
    <source>
        <dbReference type="EMBL" id="KAH8024885.1"/>
    </source>
</evidence>
<dbReference type="Proteomes" id="UP000821866">
    <property type="component" value="Unassembled WGS sequence"/>
</dbReference>
<dbReference type="AlphaFoldDB" id="A0A9J6DRQ7"/>
<reference evidence="2" key="1">
    <citation type="journal article" date="2020" name="Cell">
        <title>Large-Scale Comparative Analyses of Tick Genomes Elucidate Their Genetic Diversity and Vector Capacities.</title>
        <authorList>
            <consortium name="Tick Genome and Microbiome Consortium (TIGMIC)"/>
            <person name="Jia N."/>
            <person name="Wang J."/>
            <person name="Shi W."/>
            <person name="Du L."/>
            <person name="Sun Y."/>
            <person name="Zhan W."/>
            <person name="Jiang J.F."/>
            <person name="Wang Q."/>
            <person name="Zhang B."/>
            <person name="Ji P."/>
            <person name="Bell-Sakyi L."/>
            <person name="Cui X.M."/>
            <person name="Yuan T.T."/>
            <person name="Jiang B.G."/>
            <person name="Yang W.F."/>
            <person name="Lam T.T."/>
            <person name="Chang Q.C."/>
            <person name="Ding S.J."/>
            <person name="Wang X.J."/>
            <person name="Zhu J.G."/>
            <person name="Ruan X.D."/>
            <person name="Zhao L."/>
            <person name="Wei J.T."/>
            <person name="Ye R.Z."/>
            <person name="Que T.C."/>
            <person name="Du C.H."/>
            <person name="Zhou Y.H."/>
            <person name="Cheng J.X."/>
            <person name="Dai P.F."/>
            <person name="Guo W.B."/>
            <person name="Han X.H."/>
            <person name="Huang E.J."/>
            <person name="Li L.F."/>
            <person name="Wei W."/>
            <person name="Gao Y.C."/>
            <person name="Liu J.Z."/>
            <person name="Shao H.Z."/>
            <person name="Wang X."/>
            <person name="Wang C.C."/>
            <person name="Yang T.C."/>
            <person name="Huo Q.B."/>
            <person name="Li W."/>
            <person name="Chen H.Y."/>
            <person name="Chen S.E."/>
            <person name="Zhou L.G."/>
            <person name="Ni X.B."/>
            <person name="Tian J.H."/>
            <person name="Sheng Y."/>
            <person name="Liu T."/>
            <person name="Pan Y.S."/>
            <person name="Xia L.Y."/>
            <person name="Li J."/>
            <person name="Zhao F."/>
            <person name="Cao W.C."/>
        </authorList>
    </citation>
    <scope>NUCLEOTIDE SEQUENCE</scope>
    <source>
        <strain evidence="2">Rmic-2018</strain>
    </source>
</reference>
<proteinExistence type="predicted"/>
<reference evidence="2" key="2">
    <citation type="submission" date="2021-09" db="EMBL/GenBank/DDBJ databases">
        <authorList>
            <person name="Jia N."/>
            <person name="Wang J."/>
            <person name="Shi W."/>
            <person name="Du L."/>
            <person name="Sun Y."/>
            <person name="Zhan W."/>
            <person name="Jiang J."/>
            <person name="Wang Q."/>
            <person name="Zhang B."/>
            <person name="Ji P."/>
            <person name="Sakyi L.B."/>
            <person name="Cui X."/>
            <person name="Yuan T."/>
            <person name="Jiang B."/>
            <person name="Yang W."/>
            <person name="Lam T.T.-Y."/>
            <person name="Chang Q."/>
            <person name="Ding S."/>
            <person name="Wang X."/>
            <person name="Zhu J."/>
            <person name="Ruan X."/>
            <person name="Zhao L."/>
            <person name="Wei J."/>
            <person name="Que T."/>
            <person name="Du C."/>
            <person name="Cheng J."/>
            <person name="Dai P."/>
            <person name="Han X."/>
            <person name="Huang E."/>
            <person name="Gao Y."/>
            <person name="Liu J."/>
            <person name="Shao H."/>
            <person name="Ye R."/>
            <person name="Li L."/>
            <person name="Wei W."/>
            <person name="Wang X."/>
            <person name="Wang C."/>
            <person name="Huo Q."/>
            <person name="Li W."/>
            <person name="Guo W."/>
            <person name="Chen H."/>
            <person name="Chen S."/>
            <person name="Zhou L."/>
            <person name="Zhou L."/>
            <person name="Ni X."/>
            <person name="Tian J."/>
            <person name="Zhou Y."/>
            <person name="Sheng Y."/>
            <person name="Liu T."/>
            <person name="Pan Y."/>
            <person name="Xia L."/>
            <person name="Li J."/>
            <person name="Zhao F."/>
            <person name="Cao W."/>
        </authorList>
    </citation>
    <scope>NUCLEOTIDE SEQUENCE</scope>
    <source>
        <strain evidence="2">Rmic-2018</strain>
        <tissue evidence="2">Larvae</tissue>
    </source>
</reference>
<evidence type="ECO:0000313" key="3">
    <source>
        <dbReference type="Proteomes" id="UP000821866"/>
    </source>
</evidence>
<dbReference type="EMBL" id="JABSTU010000007">
    <property type="protein sequence ID" value="KAH8024885.1"/>
    <property type="molecule type" value="Genomic_DNA"/>
</dbReference>
<dbReference type="VEuPathDB" id="VectorBase:LOC119178495"/>
<accession>A0A9J6DRQ7</accession>
<gene>
    <name evidence="2" type="ORF">HPB51_002055</name>
</gene>
<feature type="coiled-coil region" evidence="1">
    <location>
        <begin position="73"/>
        <end position="100"/>
    </location>
</feature>
<keyword evidence="1" id="KW-0175">Coiled coil</keyword>
<name>A0A9J6DRQ7_RHIMP</name>